<feature type="non-terminal residue" evidence="2">
    <location>
        <position position="78"/>
    </location>
</feature>
<sequence>MPAGKWMQAARKRMKRKGTTGSLRAIAQKRGLVKGEKDKLTASDLRTLHSSATKSGNTALMKKVQFAASAMKVSLPKA</sequence>
<reference evidence="2" key="1">
    <citation type="journal article" date="2015" name="Nature">
        <title>Complex archaea that bridge the gap between prokaryotes and eukaryotes.</title>
        <authorList>
            <person name="Spang A."/>
            <person name="Saw J.H."/>
            <person name="Jorgensen S.L."/>
            <person name="Zaremba-Niedzwiedzka K."/>
            <person name="Martijn J."/>
            <person name="Lind A.E."/>
            <person name="van Eijk R."/>
            <person name="Schleper C."/>
            <person name="Guy L."/>
            <person name="Ettema T.J."/>
        </authorList>
    </citation>
    <scope>NUCLEOTIDE SEQUENCE</scope>
</reference>
<name>A0A0F8XPK2_9ZZZZ</name>
<evidence type="ECO:0000256" key="1">
    <source>
        <dbReference type="SAM" id="MobiDB-lite"/>
    </source>
</evidence>
<protein>
    <submittedName>
        <fullName evidence="2">Uncharacterized protein</fullName>
    </submittedName>
</protein>
<organism evidence="2">
    <name type="scientific">marine sediment metagenome</name>
    <dbReference type="NCBI Taxonomy" id="412755"/>
    <lineage>
        <taxon>unclassified sequences</taxon>
        <taxon>metagenomes</taxon>
        <taxon>ecological metagenomes</taxon>
    </lineage>
</organism>
<gene>
    <name evidence="2" type="ORF">LCGC14_2918840</name>
</gene>
<dbReference type="EMBL" id="LAZR01057951">
    <property type="protein sequence ID" value="KKK70952.1"/>
    <property type="molecule type" value="Genomic_DNA"/>
</dbReference>
<dbReference type="AlphaFoldDB" id="A0A0F8XPK2"/>
<comment type="caution">
    <text evidence="2">The sequence shown here is derived from an EMBL/GenBank/DDBJ whole genome shotgun (WGS) entry which is preliminary data.</text>
</comment>
<accession>A0A0F8XPK2</accession>
<evidence type="ECO:0000313" key="2">
    <source>
        <dbReference type="EMBL" id="KKK70952.1"/>
    </source>
</evidence>
<feature type="region of interest" description="Disordered" evidence="1">
    <location>
        <begin position="1"/>
        <end position="28"/>
    </location>
</feature>
<proteinExistence type="predicted"/>